<dbReference type="PROSITE" id="PS51462">
    <property type="entry name" value="NUDIX"/>
    <property type="match status" value="1"/>
</dbReference>
<keyword evidence="4" id="KW-0235">DNA replication</keyword>
<evidence type="ECO:0000256" key="18">
    <source>
        <dbReference type="PIRSR" id="PIRSR603561-2"/>
    </source>
</evidence>
<dbReference type="InterPro" id="IPR020476">
    <property type="entry name" value="Nudix_hydrolase"/>
</dbReference>
<organism evidence="20 21">
    <name type="scientific">Vibrio albus</name>
    <dbReference type="NCBI Taxonomy" id="2200953"/>
    <lineage>
        <taxon>Bacteria</taxon>
        <taxon>Pseudomonadati</taxon>
        <taxon>Pseudomonadota</taxon>
        <taxon>Gammaproteobacteria</taxon>
        <taxon>Vibrionales</taxon>
        <taxon>Vibrionaceae</taxon>
        <taxon>Vibrio</taxon>
    </lineage>
</organism>
<evidence type="ECO:0000256" key="11">
    <source>
        <dbReference type="ARBA" id="ARBA00036904"/>
    </source>
</evidence>
<evidence type="ECO:0000256" key="16">
    <source>
        <dbReference type="ARBA" id="ARBA00042798"/>
    </source>
</evidence>
<evidence type="ECO:0000256" key="9">
    <source>
        <dbReference type="ARBA" id="ARBA00023204"/>
    </source>
</evidence>
<evidence type="ECO:0000256" key="13">
    <source>
        <dbReference type="ARBA" id="ARBA00040794"/>
    </source>
</evidence>
<dbReference type="GO" id="GO:0044716">
    <property type="term" value="F:8-oxo-GDP phosphatase activity"/>
    <property type="evidence" value="ECO:0007669"/>
    <property type="project" value="TreeGrafter"/>
</dbReference>
<dbReference type="FunFam" id="3.90.79.10:FF:000014">
    <property type="entry name" value="8-oxo-dGTP diphosphatase MutT"/>
    <property type="match status" value="1"/>
</dbReference>
<keyword evidence="9" id="KW-0234">DNA repair</keyword>
<dbReference type="InterPro" id="IPR029119">
    <property type="entry name" value="MutY_C"/>
</dbReference>
<feature type="binding site" evidence="17">
    <location>
        <position position="120"/>
    </location>
    <ligand>
        <name>8-oxo-dGTP</name>
        <dbReference type="ChEBI" id="CHEBI:77896"/>
    </ligand>
</feature>
<dbReference type="EC" id="3.6.1.55" evidence="12"/>
<proteinExistence type="inferred from homology"/>
<protein>
    <recommendedName>
        <fullName evidence="13">8-oxo-dGTP diphosphatase</fullName>
        <ecNumber evidence="12">3.6.1.55</ecNumber>
    </recommendedName>
    <alternativeName>
        <fullName evidence="16">7,8-dihydro-8-oxoguanine-triphosphatase</fullName>
    </alternativeName>
    <alternativeName>
        <fullName evidence="15">Mutator protein MutT</fullName>
    </alternativeName>
    <alternativeName>
        <fullName evidence="14">dGTP pyrophosphohydrolase</fullName>
    </alternativeName>
</protein>
<accession>A0A2U3B5S7</accession>
<feature type="binding site" evidence="17">
    <location>
        <begin position="35"/>
        <end position="38"/>
    </location>
    <ligand>
        <name>8-oxo-dGTP</name>
        <dbReference type="ChEBI" id="CHEBI:77896"/>
    </ligand>
</feature>
<comment type="catalytic activity">
    <reaction evidence="11">
        <text>8-oxo-GTP + H2O = 8-oxo-GMP + diphosphate + H(+)</text>
        <dbReference type="Rhea" id="RHEA:67616"/>
        <dbReference type="ChEBI" id="CHEBI:15377"/>
        <dbReference type="ChEBI" id="CHEBI:15378"/>
        <dbReference type="ChEBI" id="CHEBI:33019"/>
        <dbReference type="ChEBI" id="CHEBI:143553"/>
        <dbReference type="ChEBI" id="CHEBI:145694"/>
    </reaction>
</comment>
<evidence type="ECO:0000256" key="4">
    <source>
        <dbReference type="ARBA" id="ARBA00022705"/>
    </source>
</evidence>
<evidence type="ECO:0000256" key="14">
    <source>
        <dbReference type="ARBA" id="ARBA00041592"/>
    </source>
</evidence>
<reference evidence="20 21" key="1">
    <citation type="submission" date="2018-05" db="EMBL/GenBank/DDBJ databases">
        <title>Vibrio limimaris sp. nov., isolated from marine sediment.</title>
        <authorList>
            <person name="Li C.-M."/>
        </authorList>
    </citation>
    <scope>NUCLEOTIDE SEQUENCE [LARGE SCALE GENOMIC DNA]</scope>
    <source>
        <strain evidence="20 21">E4404</strain>
    </source>
</reference>
<evidence type="ECO:0000256" key="15">
    <source>
        <dbReference type="ARBA" id="ARBA00041979"/>
    </source>
</evidence>
<feature type="binding site" evidence="17">
    <location>
        <position position="24"/>
    </location>
    <ligand>
        <name>8-oxo-dGTP</name>
        <dbReference type="ChEBI" id="CHEBI:77896"/>
    </ligand>
</feature>
<dbReference type="PRINTS" id="PR00502">
    <property type="entry name" value="NUDIXFAMILY"/>
</dbReference>
<dbReference type="GO" id="GO:0006281">
    <property type="term" value="P:DNA repair"/>
    <property type="evidence" value="ECO:0007669"/>
    <property type="project" value="UniProtKB-KW"/>
</dbReference>
<evidence type="ECO:0000256" key="6">
    <source>
        <dbReference type="ARBA" id="ARBA00022763"/>
    </source>
</evidence>
<sequence>MKRLHIAAAIILNEEKDKIFITKRPDKAHKGGFWEFPGGKVEPGETAEQATVRELFEEVGIHVTELHHFQALDYDYPEKSLEFDFFAVTAFREQPYGKEGQRGEWVTISDLTNYDFPEANVPVLERVIAEFS</sequence>
<evidence type="ECO:0000256" key="7">
    <source>
        <dbReference type="ARBA" id="ARBA00022801"/>
    </source>
</evidence>
<name>A0A2U3B5S7_9VIBR</name>
<feature type="binding site" evidence="17">
    <location>
        <position position="29"/>
    </location>
    <ligand>
        <name>8-oxo-dGTP</name>
        <dbReference type="ChEBI" id="CHEBI:77896"/>
    </ligand>
</feature>
<feature type="domain" description="Nudix hydrolase" evidence="19">
    <location>
        <begin position="2"/>
        <end position="129"/>
    </location>
</feature>
<keyword evidence="6" id="KW-0227">DNA damage</keyword>
<dbReference type="InterPro" id="IPR047127">
    <property type="entry name" value="MutT-like"/>
</dbReference>
<comment type="cofactor">
    <cofactor evidence="1 18">
        <name>Mg(2+)</name>
        <dbReference type="ChEBI" id="CHEBI:18420"/>
    </cofactor>
</comment>
<dbReference type="InterPro" id="IPR000086">
    <property type="entry name" value="NUDIX_hydrolase_dom"/>
</dbReference>
<dbReference type="InterPro" id="IPR003561">
    <property type="entry name" value="Mutator_MutT"/>
</dbReference>
<dbReference type="GO" id="GO:0008413">
    <property type="term" value="F:8-oxo-7,8-dihydroguanosine triphosphate pyrophosphatase activity"/>
    <property type="evidence" value="ECO:0007669"/>
    <property type="project" value="InterPro"/>
</dbReference>
<dbReference type="EMBL" id="QFWT01000011">
    <property type="protein sequence ID" value="PWI32122.1"/>
    <property type="molecule type" value="Genomic_DNA"/>
</dbReference>
<dbReference type="SUPFAM" id="SSF55811">
    <property type="entry name" value="Nudix"/>
    <property type="match status" value="1"/>
</dbReference>
<evidence type="ECO:0000256" key="1">
    <source>
        <dbReference type="ARBA" id="ARBA00001946"/>
    </source>
</evidence>
<dbReference type="Gene3D" id="3.90.79.10">
    <property type="entry name" value="Nucleoside Triphosphate Pyrophosphohydrolase"/>
    <property type="match status" value="1"/>
</dbReference>
<dbReference type="NCBIfam" id="NF008044">
    <property type="entry name" value="PRK10776.1"/>
    <property type="match status" value="1"/>
</dbReference>
<dbReference type="InterPro" id="IPR015797">
    <property type="entry name" value="NUDIX_hydrolase-like_dom_sf"/>
</dbReference>
<keyword evidence="3" id="KW-0515">Mutator protein</keyword>
<evidence type="ECO:0000256" key="12">
    <source>
        <dbReference type="ARBA" id="ARBA00038905"/>
    </source>
</evidence>
<dbReference type="Proteomes" id="UP000245362">
    <property type="component" value="Unassembled WGS sequence"/>
</dbReference>
<evidence type="ECO:0000256" key="17">
    <source>
        <dbReference type="PIRSR" id="PIRSR603561-1"/>
    </source>
</evidence>
<dbReference type="GO" id="GO:0044715">
    <property type="term" value="F:8-oxo-dGDP phosphatase activity"/>
    <property type="evidence" value="ECO:0007669"/>
    <property type="project" value="TreeGrafter"/>
</dbReference>
<evidence type="ECO:0000313" key="20">
    <source>
        <dbReference type="EMBL" id="PWI32122.1"/>
    </source>
</evidence>
<keyword evidence="7" id="KW-0378">Hydrolase</keyword>
<dbReference type="PANTHER" id="PTHR47707:SF1">
    <property type="entry name" value="NUDIX HYDROLASE FAMILY PROTEIN"/>
    <property type="match status" value="1"/>
</dbReference>
<dbReference type="NCBIfam" id="TIGR00586">
    <property type="entry name" value="mutt"/>
    <property type="match status" value="1"/>
</dbReference>
<dbReference type="Pfam" id="PF14815">
    <property type="entry name" value="NUDIX_4"/>
    <property type="match status" value="1"/>
</dbReference>
<feature type="binding site" evidence="18">
    <location>
        <position position="38"/>
    </location>
    <ligand>
        <name>Mg(2+)</name>
        <dbReference type="ChEBI" id="CHEBI:18420"/>
    </ligand>
</feature>
<evidence type="ECO:0000313" key="21">
    <source>
        <dbReference type="Proteomes" id="UP000245362"/>
    </source>
</evidence>
<evidence type="ECO:0000256" key="2">
    <source>
        <dbReference type="ARBA" id="ARBA00005582"/>
    </source>
</evidence>
<dbReference type="GO" id="GO:0046872">
    <property type="term" value="F:metal ion binding"/>
    <property type="evidence" value="ECO:0007669"/>
    <property type="project" value="UniProtKB-KW"/>
</dbReference>
<evidence type="ECO:0000256" key="8">
    <source>
        <dbReference type="ARBA" id="ARBA00022842"/>
    </source>
</evidence>
<evidence type="ECO:0000256" key="10">
    <source>
        <dbReference type="ARBA" id="ARBA00035861"/>
    </source>
</evidence>
<dbReference type="CDD" id="cd03425">
    <property type="entry name" value="NUDIX_MutT_NudA_like"/>
    <property type="match status" value="1"/>
</dbReference>
<evidence type="ECO:0000256" key="3">
    <source>
        <dbReference type="ARBA" id="ARBA00022457"/>
    </source>
</evidence>
<dbReference type="OrthoDB" id="9810648at2"/>
<comment type="catalytic activity">
    <reaction evidence="10">
        <text>8-oxo-dGTP + H2O = 8-oxo-dGMP + diphosphate + H(+)</text>
        <dbReference type="Rhea" id="RHEA:31575"/>
        <dbReference type="ChEBI" id="CHEBI:15377"/>
        <dbReference type="ChEBI" id="CHEBI:15378"/>
        <dbReference type="ChEBI" id="CHEBI:33019"/>
        <dbReference type="ChEBI" id="CHEBI:63224"/>
        <dbReference type="ChEBI" id="CHEBI:77896"/>
        <dbReference type="EC" id="3.6.1.55"/>
    </reaction>
</comment>
<keyword evidence="21" id="KW-1185">Reference proteome</keyword>
<keyword evidence="5 18" id="KW-0479">Metal-binding</keyword>
<gene>
    <name evidence="20" type="ORF">DI392_17300</name>
</gene>
<keyword evidence="8 18" id="KW-0460">Magnesium</keyword>
<dbReference type="RefSeq" id="WP_109320951.1">
    <property type="nucleotide sequence ID" value="NZ_QFWT01000011.1"/>
</dbReference>
<evidence type="ECO:0000256" key="5">
    <source>
        <dbReference type="ARBA" id="ARBA00022723"/>
    </source>
</evidence>
<dbReference type="AlphaFoldDB" id="A0A2U3B5S7"/>
<feature type="binding site" evidence="18">
    <location>
        <position position="58"/>
    </location>
    <ligand>
        <name>Mg(2+)</name>
        <dbReference type="ChEBI" id="CHEBI:18420"/>
    </ligand>
</feature>
<dbReference type="PANTHER" id="PTHR47707">
    <property type="entry name" value="8-OXO-DGTP DIPHOSPHATASE"/>
    <property type="match status" value="1"/>
</dbReference>
<evidence type="ECO:0000259" key="19">
    <source>
        <dbReference type="PROSITE" id="PS51462"/>
    </source>
</evidence>
<comment type="caution">
    <text evidence="20">The sequence shown here is derived from an EMBL/GenBank/DDBJ whole genome shotgun (WGS) entry which is preliminary data.</text>
</comment>
<dbReference type="GO" id="GO:0006260">
    <property type="term" value="P:DNA replication"/>
    <property type="evidence" value="ECO:0007669"/>
    <property type="project" value="UniProtKB-KW"/>
</dbReference>
<dbReference type="GO" id="GO:0035539">
    <property type="term" value="F:8-oxo-7,8-dihydrodeoxyguanosine triphosphate pyrophosphatase activity"/>
    <property type="evidence" value="ECO:0007669"/>
    <property type="project" value="UniProtKB-EC"/>
</dbReference>
<comment type="similarity">
    <text evidence="2">Belongs to the Nudix hydrolase family.</text>
</comment>